<dbReference type="OrthoDB" id="5432602at2"/>
<feature type="region of interest" description="Disordered" evidence="2">
    <location>
        <begin position="120"/>
        <end position="158"/>
    </location>
</feature>
<evidence type="ECO:0000313" key="3">
    <source>
        <dbReference type="EMBL" id="AVI50640.1"/>
    </source>
</evidence>
<feature type="compositionally biased region" description="Basic and acidic residues" evidence="2">
    <location>
        <begin position="133"/>
        <end position="147"/>
    </location>
</feature>
<evidence type="ECO:0000256" key="1">
    <source>
        <dbReference type="ARBA" id="ARBA00044755"/>
    </source>
</evidence>
<evidence type="ECO:0000256" key="2">
    <source>
        <dbReference type="SAM" id="MobiDB-lite"/>
    </source>
</evidence>
<dbReference type="PANTHER" id="PTHR35024:SF4">
    <property type="entry name" value="POLYMER-FORMING CYTOSKELETAL PROTEIN"/>
    <property type="match status" value="1"/>
</dbReference>
<keyword evidence="4" id="KW-1185">Reference proteome</keyword>
<gene>
    <name evidence="3" type="ORF">C5O00_05430</name>
</gene>
<dbReference type="PANTHER" id="PTHR35024">
    <property type="entry name" value="HYPOTHETICAL CYTOSOLIC PROTEIN"/>
    <property type="match status" value="1"/>
</dbReference>
<feature type="region of interest" description="Disordered" evidence="2">
    <location>
        <begin position="1"/>
        <end position="26"/>
    </location>
</feature>
<protein>
    <submittedName>
        <fullName evidence="3">Cell shape determination protein CcmA</fullName>
    </submittedName>
</protein>
<comment type="similarity">
    <text evidence="1">Belongs to the bactofilin family.</text>
</comment>
<accession>A0A2S0HVI4</accession>
<reference evidence="3 4" key="1">
    <citation type="submission" date="2018-02" db="EMBL/GenBank/DDBJ databases">
        <title>Genomic analysis of the strain RR4-38 isolated from a seawater recirculating aquaculture system.</title>
        <authorList>
            <person name="Kim Y.-S."/>
            <person name="Jang Y.H."/>
            <person name="Kim K.-H."/>
        </authorList>
    </citation>
    <scope>NUCLEOTIDE SEQUENCE [LARGE SCALE GENOMIC DNA]</scope>
    <source>
        <strain evidence="3 4">RR4-38</strain>
    </source>
</reference>
<feature type="compositionally biased region" description="Polar residues" evidence="2">
    <location>
        <begin position="121"/>
        <end position="130"/>
    </location>
</feature>
<dbReference type="Pfam" id="PF04519">
    <property type="entry name" value="Bactofilin"/>
    <property type="match status" value="1"/>
</dbReference>
<dbReference type="RefSeq" id="WP_105215620.1">
    <property type="nucleotide sequence ID" value="NZ_CP027062.1"/>
</dbReference>
<dbReference type="EMBL" id="CP027062">
    <property type="protein sequence ID" value="AVI50640.1"/>
    <property type="molecule type" value="Genomic_DNA"/>
</dbReference>
<proteinExistence type="inferred from homology"/>
<dbReference type="AlphaFoldDB" id="A0A2S0HVI4"/>
<name>A0A2S0HVI4_9FLAO</name>
<dbReference type="InterPro" id="IPR007607">
    <property type="entry name" value="BacA/B"/>
</dbReference>
<evidence type="ECO:0000313" key="4">
    <source>
        <dbReference type="Proteomes" id="UP000238442"/>
    </source>
</evidence>
<organism evidence="3 4">
    <name type="scientific">Pukyongia salina</name>
    <dbReference type="NCBI Taxonomy" id="2094025"/>
    <lineage>
        <taxon>Bacteria</taxon>
        <taxon>Pseudomonadati</taxon>
        <taxon>Bacteroidota</taxon>
        <taxon>Flavobacteriia</taxon>
        <taxon>Flavobacteriales</taxon>
        <taxon>Flavobacteriaceae</taxon>
        <taxon>Pukyongia</taxon>
    </lineage>
</organism>
<dbReference type="KEGG" id="aue:C5O00_05430"/>
<sequence>MFSDKKDKKNMEPTASQNRINEGTKLKGDIQSKGFFRIDGEIDGNVKTPSKVVIGKTGTITGTLTCENADIEGSFDGKLDVSGTLTLKSTARITGDVMVGKLAVEPGATFNASCEMKGSQKAKSNLSVEASATEDKKSQNHPFDRTQRIQKPKAEQQN</sequence>
<dbReference type="Proteomes" id="UP000238442">
    <property type="component" value="Chromosome"/>
</dbReference>
<feature type="compositionally biased region" description="Basic and acidic residues" evidence="2">
    <location>
        <begin position="1"/>
        <end position="11"/>
    </location>
</feature>